<organism evidence="1">
    <name type="scientific">hydrothermal vent metagenome</name>
    <dbReference type="NCBI Taxonomy" id="652676"/>
    <lineage>
        <taxon>unclassified sequences</taxon>
        <taxon>metagenomes</taxon>
        <taxon>ecological metagenomes</taxon>
    </lineage>
</organism>
<accession>A0A1W1CUM4</accession>
<dbReference type="EMBL" id="FPHF01000113">
    <property type="protein sequence ID" value="SFV69459.1"/>
    <property type="molecule type" value="Genomic_DNA"/>
</dbReference>
<gene>
    <name evidence="1" type="ORF">MNB_SM-4-849</name>
</gene>
<dbReference type="AlphaFoldDB" id="A0A1W1CUM4"/>
<protein>
    <submittedName>
        <fullName evidence="1">Uncharacterized protein</fullName>
    </submittedName>
</protein>
<proteinExistence type="predicted"/>
<name>A0A1W1CUM4_9ZZZZ</name>
<sequence length="108" mass="12005">MFTVQMQEECSCFKKSEYTNNNTFKTQQEAYQYANIVAEFMNEEFCSQHAFYTERADNDTFIIRVDINATSVSGCSTGVTCDVGCGSTDDWTLESTDDENCGTGCGCA</sequence>
<reference evidence="1" key="1">
    <citation type="submission" date="2016-10" db="EMBL/GenBank/DDBJ databases">
        <authorList>
            <person name="de Groot N.N."/>
        </authorList>
    </citation>
    <scope>NUCLEOTIDE SEQUENCE</scope>
</reference>
<evidence type="ECO:0000313" key="1">
    <source>
        <dbReference type="EMBL" id="SFV69459.1"/>
    </source>
</evidence>